<proteinExistence type="inferred from homology"/>
<name>A0A9J6PMN8_9PROT</name>
<comment type="subcellular location">
    <subcellularLocation>
        <location evidence="1">Membrane</location>
        <topology evidence="1">Multi-pass membrane protein</topology>
    </subcellularLocation>
</comment>
<feature type="domain" description="EamA" evidence="7">
    <location>
        <begin position="172"/>
        <end position="299"/>
    </location>
</feature>
<evidence type="ECO:0000256" key="2">
    <source>
        <dbReference type="ARBA" id="ARBA00009853"/>
    </source>
</evidence>
<feature type="transmembrane region" description="Helical" evidence="6">
    <location>
        <begin position="59"/>
        <end position="78"/>
    </location>
</feature>
<keyword evidence="5 6" id="KW-0472">Membrane</keyword>
<feature type="transmembrane region" description="Helical" evidence="6">
    <location>
        <begin position="114"/>
        <end position="135"/>
    </location>
</feature>
<organism evidence="8 9">
    <name type="scientific">Futiania mangrovi</name>
    <dbReference type="NCBI Taxonomy" id="2959716"/>
    <lineage>
        <taxon>Bacteria</taxon>
        <taxon>Pseudomonadati</taxon>
        <taxon>Pseudomonadota</taxon>
        <taxon>Alphaproteobacteria</taxon>
        <taxon>Futianiales</taxon>
        <taxon>Futianiaceae</taxon>
        <taxon>Futiania</taxon>
    </lineage>
</organism>
<feature type="domain" description="EamA" evidence="7">
    <location>
        <begin position="25"/>
        <end position="158"/>
    </location>
</feature>
<dbReference type="AlphaFoldDB" id="A0A9J6PMN8"/>
<feature type="transmembrane region" description="Helical" evidence="6">
    <location>
        <begin position="201"/>
        <end position="221"/>
    </location>
</feature>
<protein>
    <submittedName>
        <fullName evidence="8">DMT family transporter</fullName>
    </submittedName>
</protein>
<dbReference type="InterPro" id="IPR000620">
    <property type="entry name" value="EamA_dom"/>
</dbReference>
<feature type="transmembrane region" description="Helical" evidence="6">
    <location>
        <begin position="22"/>
        <end position="47"/>
    </location>
</feature>
<dbReference type="InterPro" id="IPR037185">
    <property type="entry name" value="EmrE-like"/>
</dbReference>
<sequence>MRHADPGTVAYRTRRRLAALPANLRGALWMIAAVMGFTLISVLVRMLGDSGVPAVLTGFMRGAIGLVVILPLLVRFGGLRQLRTRHAHIHALRVGIGATGMLLGYYAITKLPLADVTAISFTAPLFTVILAATILREKVGWRRWLATVVGFLGVLVILRPGADVTVLPLLPVLGMLAMAFAIACAVTLLKFFPEGESQLSMLTWFMAGSVVIASPWAIPLWQPFTPAQWLMLAGVGVSAIVFQWMIIKAFRTAEASFLAPFDYTKLLLAIALGWALFGEVPGAWTYAGAAMIVAATLYIAQREARLARAGRR</sequence>
<dbReference type="RefSeq" id="WP_269333290.1">
    <property type="nucleotide sequence ID" value="NZ_JAMZFT010000003.1"/>
</dbReference>
<evidence type="ECO:0000256" key="6">
    <source>
        <dbReference type="SAM" id="Phobius"/>
    </source>
</evidence>
<dbReference type="EMBL" id="JAMZFT010000003">
    <property type="protein sequence ID" value="MCP1337322.1"/>
    <property type="molecule type" value="Genomic_DNA"/>
</dbReference>
<reference evidence="8" key="1">
    <citation type="submission" date="2022-06" db="EMBL/GenBank/DDBJ databases">
        <title>Isolation and Genomics of Futiania mangrovii gen. nov., sp. nov., a Rare and Metabolically-versatile member in the Class Alphaproteobacteria.</title>
        <authorList>
            <person name="Liu L."/>
            <person name="Huang W.-C."/>
            <person name="Pan J."/>
            <person name="Li J."/>
            <person name="Huang Y."/>
            <person name="Du H."/>
            <person name="Liu Y."/>
            <person name="Li M."/>
        </authorList>
    </citation>
    <scope>NUCLEOTIDE SEQUENCE</scope>
    <source>
        <strain evidence="8">FT118</strain>
    </source>
</reference>
<dbReference type="GO" id="GO:0016020">
    <property type="term" value="C:membrane"/>
    <property type="evidence" value="ECO:0007669"/>
    <property type="project" value="UniProtKB-SubCell"/>
</dbReference>
<feature type="transmembrane region" description="Helical" evidence="6">
    <location>
        <begin position="90"/>
        <end position="108"/>
    </location>
</feature>
<keyword evidence="3 6" id="KW-0812">Transmembrane</keyword>
<gene>
    <name evidence="8" type="ORF">NJQ99_12945</name>
</gene>
<evidence type="ECO:0000256" key="4">
    <source>
        <dbReference type="ARBA" id="ARBA00022989"/>
    </source>
</evidence>
<evidence type="ECO:0000313" key="8">
    <source>
        <dbReference type="EMBL" id="MCP1337322.1"/>
    </source>
</evidence>
<keyword evidence="9" id="KW-1185">Reference proteome</keyword>
<dbReference type="Proteomes" id="UP001055804">
    <property type="component" value="Unassembled WGS sequence"/>
</dbReference>
<dbReference type="SUPFAM" id="SSF103481">
    <property type="entry name" value="Multidrug resistance efflux transporter EmrE"/>
    <property type="match status" value="2"/>
</dbReference>
<evidence type="ECO:0000259" key="7">
    <source>
        <dbReference type="Pfam" id="PF00892"/>
    </source>
</evidence>
<feature type="transmembrane region" description="Helical" evidence="6">
    <location>
        <begin position="227"/>
        <end position="246"/>
    </location>
</feature>
<dbReference type="PANTHER" id="PTHR22911:SF6">
    <property type="entry name" value="SOLUTE CARRIER FAMILY 35 MEMBER G1"/>
    <property type="match status" value="1"/>
</dbReference>
<feature type="transmembrane region" description="Helical" evidence="6">
    <location>
        <begin position="168"/>
        <end position="189"/>
    </location>
</feature>
<evidence type="ECO:0000256" key="1">
    <source>
        <dbReference type="ARBA" id="ARBA00004141"/>
    </source>
</evidence>
<comment type="similarity">
    <text evidence="2">Belongs to the drug/metabolite transporter (DMT) superfamily. 10 TMS drug/metabolite exporter (DME) (TC 2.A.7.3) family.</text>
</comment>
<keyword evidence="4 6" id="KW-1133">Transmembrane helix</keyword>
<evidence type="ECO:0000313" key="9">
    <source>
        <dbReference type="Proteomes" id="UP001055804"/>
    </source>
</evidence>
<dbReference type="Pfam" id="PF00892">
    <property type="entry name" value="EamA"/>
    <property type="match status" value="2"/>
</dbReference>
<feature type="transmembrane region" description="Helical" evidence="6">
    <location>
        <begin position="144"/>
        <end position="162"/>
    </location>
</feature>
<accession>A0A9J6PMN8</accession>
<comment type="caution">
    <text evidence="8">The sequence shown here is derived from an EMBL/GenBank/DDBJ whole genome shotgun (WGS) entry which is preliminary data.</text>
</comment>
<feature type="transmembrane region" description="Helical" evidence="6">
    <location>
        <begin position="258"/>
        <end position="277"/>
    </location>
</feature>
<dbReference type="PANTHER" id="PTHR22911">
    <property type="entry name" value="ACYL-MALONYL CONDENSING ENZYME-RELATED"/>
    <property type="match status" value="1"/>
</dbReference>
<evidence type="ECO:0000256" key="3">
    <source>
        <dbReference type="ARBA" id="ARBA00022692"/>
    </source>
</evidence>
<evidence type="ECO:0000256" key="5">
    <source>
        <dbReference type="ARBA" id="ARBA00023136"/>
    </source>
</evidence>
<feature type="transmembrane region" description="Helical" evidence="6">
    <location>
        <begin position="283"/>
        <end position="300"/>
    </location>
</feature>